<dbReference type="Gene3D" id="3.40.50.300">
    <property type="entry name" value="P-loop containing nucleotide triphosphate hydrolases"/>
    <property type="match status" value="1"/>
</dbReference>
<dbReference type="InterPro" id="IPR003439">
    <property type="entry name" value="ABC_transporter-like_ATP-bd"/>
</dbReference>
<dbReference type="EMBL" id="FOQK01000023">
    <property type="protein sequence ID" value="SFI24082.1"/>
    <property type="molecule type" value="Genomic_DNA"/>
</dbReference>
<dbReference type="SMART" id="SM00382">
    <property type="entry name" value="AAA"/>
    <property type="match status" value="1"/>
</dbReference>
<evidence type="ECO:0000256" key="1">
    <source>
        <dbReference type="ARBA" id="ARBA00022448"/>
    </source>
</evidence>
<keyword evidence="3 5" id="KW-0067">ATP-binding</keyword>
<keyword evidence="1" id="KW-0813">Transport</keyword>
<protein>
    <submittedName>
        <fullName evidence="5">Peptide/nickel transport system ATP-binding protein</fullName>
    </submittedName>
</protein>
<dbReference type="InterPro" id="IPR050319">
    <property type="entry name" value="ABC_transp_ATP-bind"/>
</dbReference>
<keyword evidence="2" id="KW-0547">Nucleotide-binding</keyword>
<dbReference type="GO" id="GO:0016887">
    <property type="term" value="F:ATP hydrolysis activity"/>
    <property type="evidence" value="ECO:0007669"/>
    <property type="project" value="InterPro"/>
</dbReference>
<dbReference type="InterPro" id="IPR003593">
    <property type="entry name" value="AAA+_ATPase"/>
</dbReference>
<evidence type="ECO:0000313" key="6">
    <source>
        <dbReference type="Proteomes" id="UP000183639"/>
    </source>
</evidence>
<dbReference type="PROSITE" id="PS00211">
    <property type="entry name" value="ABC_TRANSPORTER_1"/>
    <property type="match status" value="1"/>
</dbReference>
<organism evidence="5 6">
    <name type="scientific">Selenomonas ruminantium</name>
    <dbReference type="NCBI Taxonomy" id="971"/>
    <lineage>
        <taxon>Bacteria</taxon>
        <taxon>Bacillati</taxon>
        <taxon>Bacillota</taxon>
        <taxon>Negativicutes</taxon>
        <taxon>Selenomonadales</taxon>
        <taxon>Selenomonadaceae</taxon>
        <taxon>Selenomonas</taxon>
    </lineage>
</organism>
<dbReference type="GO" id="GO:0005524">
    <property type="term" value="F:ATP binding"/>
    <property type="evidence" value="ECO:0007669"/>
    <property type="project" value="UniProtKB-KW"/>
</dbReference>
<sequence>MSETAEPVLMRVEHITKEFPLPAGGRLKACDDISIAIRKGETTAIVGESGSGKSTLARTIMGLYTPEAGQVLFRGADITSLRGEAKRQNYRHIQMIFQDPATAFNPKMKVKDIICEPLLSFEVIRRQEVAERARALLQLVELPADFADRYPHSLSGGQRQRVAIARALALEPEIIICDEATSALDVSVQDSVIRLLVRLQREKGLTYLFICHDLALVSLFSHQVIVMKQGRVVEQLPGEKLTEVQHPYTQALLRSVFSVHSRDVDLSARSGSPLTCGEQQEVAYV</sequence>
<evidence type="ECO:0000256" key="3">
    <source>
        <dbReference type="ARBA" id="ARBA00022840"/>
    </source>
</evidence>
<accession>A0A1I3GLI5</accession>
<proteinExistence type="predicted"/>
<evidence type="ECO:0000259" key="4">
    <source>
        <dbReference type="PROSITE" id="PS50893"/>
    </source>
</evidence>
<dbReference type="InterPro" id="IPR027417">
    <property type="entry name" value="P-loop_NTPase"/>
</dbReference>
<dbReference type="Proteomes" id="UP000183639">
    <property type="component" value="Unassembled WGS sequence"/>
</dbReference>
<dbReference type="OrthoDB" id="9779287at2"/>
<dbReference type="InterPro" id="IPR017871">
    <property type="entry name" value="ABC_transporter-like_CS"/>
</dbReference>
<dbReference type="Pfam" id="PF00005">
    <property type="entry name" value="ABC_tran"/>
    <property type="match status" value="1"/>
</dbReference>
<dbReference type="CDD" id="cd03257">
    <property type="entry name" value="ABC_NikE_OppD_transporters"/>
    <property type="match status" value="1"/>
</dbReference>
<name>A0A1I3GLI5_SELRU</name>
<dbReference type="RefSeq" id="WP_075445064.1">
    <property type="nucleotide sequence ID" value="NZ_FOQK01000023.1"/>
</dbReference>
<evidence type="ECO:0000313" key="5">
    <source>
        <dbReference type="EMBL" id="SFI24082.1"/>
    </source>
</evidence>
<dbReference type="SUPFAM" id="SSF52540">
    <property type="entry name" value="P-loop containing nucleoside triphosphate hydrolases"/>
    <property type="match status" value="1"/>
</dbReference>
<gene>
    <name evidence="5" type="ORF">SAMN04487861_1239</name>
</gene>
<dbReference type="GO" id="GO:0055085">
    <property type="term" value="P:transmembrane transport"/>
    <property type="evidence" value="ECO:0007669"/>
    <property type="project" value="UniProtKB-ARBA"/>
</dbReference>
<dbReference type="PANTHER" id="PTHR43776">
    <property type="entry name" value="TRANSPORT ATP-BINDING PROTEIN"/>
    <property type="match status" value="1"/>
</dbReference>
<evidence type="ECO:0000256" key="2">
    <source>
        <dbReference type="ARBA" id="ARBA00022741"/>
    </source>
</evidence>
<reference evidence="5 6" key="1">
    <citation type="submission" date="2016-10" db="EMBL/GenBank/DDBJ databases">
        <authorList>
            <person name="de Groot N.N."/>
        </authorList>
    </citation>
    <scope>NUCLEOTIDE SEQUENCE [LARGE SCALE GENOMIC DNA]</scope>
    <source>
        <strain evidence="5 6">Z108</strain>
    </source>
</reference>
<dbReference type="AlphaFoldDB" id="A0A1I3GLI5"/>
<dbReference type="PANTHER" id="PTHR43776:SF8">
    <property type="entry name" value="ABC TRANSPORTER, ATP-BINDING PROTEIN"/>
    <property type="match status" value="1"/>
</dbReference>
<feature type="domain" description="ABC transporter" evidence="4">
    <location>
        <begin position="10"/>
        <end position="254"/>
    </location>
</feature>
<dbReference type="PROSITE" id="PS50893">
    <property type="entry name" value="ABC_TRANSPORTER_2"/>
    <property type="match status" value="1"/>
</dbReference>